<reference evidence="3" key="1">
    <citation type="journal article" date="2019" name="Int. J. Syst. Evol. Microbiol.">
        <title>The Global Catalogue of Microorganisms (GCM) 10K type strain sequencing project: providing services to taxonomists for standard genome sequencing and annotation.</title>
        <authorList>
            <consortium name="The Broad Institute Genomics Platform"/>
            <consortium name="The Broad Institute Genome Sequencing Center for Infectious Disease"/>
            <person name="Wu L."/>
            <person name="Ma J."/>
        </authorList>
    </citation>
    <scope>NUCLEOTIDE SEQUENCE [LARGE SCALE GENOMIC DNA]</scope>
    <source>
        <strain evidence="3">JCM 17938</strain>
    </source>
</reference>
<accession>A0ABP8TCM5</accession>
<keyword evidence="3" id="KW-1185">Reference proteome</keyword>
<dbReference type="Proteomes" id="UP001500212">
    <property type="component" value="Unassembled WGS sequence"/>
</dbReference>
<proteinExistence type="predicted"/>
<dbReference type="EMBL" id="BAABHJ010000002">
    <property type="protein sequence ID" value="GAA4602360.1"/>
    <property type="molecule type" value="Genomic_DNA"/>
</dbReference>
<evidence type="ECO:0000313" key="3">
    <source>
        <dbReference type="Proteomes" id="UP001500212"/>
    </source>
</evidence>
<sequence>MFRKQLAELGAGARLLLQQPLRLPEQRVPVHSLGTVAKVPAEPGGVQRMEQRAPVQAIAR</sequence>
<name>A0ABP8TCM5_9ACTN</name>
<protein>
    <submittedName>
        <fullName evidence="2">Uncharacterized protein</fullName>
    </submittedName>
</protein>
<evidence type="ECO:0000313" key="2">
    <source>
        <dbReference type="EMBL" id="GAA4602360.1"/>
    </source>
</evidence>
<feature type="region of interest" description="Disordered" evidence="1">
    <location>
        <begin position="41"/>
        <end position="60"/>
    </location>
</feature>
<comment type="caution">
    <text evidence="2">The sequence shown here is derived from an EMBL/GenBank/DDBJ whole genome shotgun (WGS) entry which is preliminary data.</text>
</comment>
<evidence type="ECO:0000256" key="1">
    <source>
        <dbReference type="SAM" id="MobiDB-lite"/>
    </source>
</evidence>
<gene>
    <name evidence="2" type="ORF">GCM10023195_07110</name>
</gene>
<organism evidence="2 3">
    <name type="scientific">Actinoallomurus liliacearum</name>
    <dbReference type="NCBI Taxonomy" id="1080073"/>
    <lineage>
        <taxon>Bacteria</taxon>
        <taxon>Bacillati</taxon>
        <taxon>Actinomycetota</taxon>
        <taxon>Actinomycetes</taxon>
        <taxon>Streptosporangiales</taxon>
        <taxon>Thermomonosporaceae</taxon>
        <taxon>Actinoallomurus</taxon>
    </lineage>
</organism>